<keyword evidence="2" id="KW-1185">Reference proteome</keyword>
<proteinExistence type="predicted"/>
<evidence type="ECO:0000313" key="1">
    <source>
        <dbReference type="EMBL" id="OMD49140.1"/>
    </source>
</evidence>
<dbReference type="Proteomes" id="UP000187412">
    <property type="component" value="Unassembled WGS sequence"/>
</dbReference>
<accession>A0ABX3HJ95</accession>
<name>A0ABX3HJ95_PAEBO</name>
<evidence type="ECO:0000313" key="2">
    <source>
        <dbReference type="Proteomes" id="UP000187412"/>
    </source>
</evidence>
<protein>
    <submittedName>
        <fullName evidence="1">Uncharacterized protein</fullName>
    </submittedName>
</protein>
<dbReference type="EMBL" id="MPTB01000010">
    <property type="protein sequence ID" value="OMD49140.1"/>
    <property type="molecule type" value="Genomic_DNA"/>
</dbReference>
<organism evidence="1 2">
    <name type="scientific">Paenibacillus borealis</name>
    <dbReference type="NCBI Taxonomy" id="160799"/>
    <lineage>
        <taxon>Bacteria</taxon>
        <taxon>Bacillati</taxon>
        <taxon>Bacillota</taxon>
        <taxon>Bacilli</taxon>
        <taxon>Bacillales</taxon>
        <taxon>Paenibacillaceae</taxon>
        <taxon>Paenibacillus</taxon>
    </lineage>
</organism>
<sequence length="63" mass="7089">MAAAETTGGDSKAGRRRDYRQRLEGRPLLVSMAVYSRRRCGLGADCIYCGNSARYFFDYEVNS</sequence>
<reference evidence="1 2" key="1">
    <citation type="submission" date="2016-10" db="EMBL/GenBank/DDBJ databases">
        <title>Paenibacillus species isolates.</title>
        <authorList>
            <person name="Beno S.M."/>
        </authorList>
    </citation>
    <scope>NUCLEOTIDE SEQUENCE [LARGE SCALE GENOMIC DNA]</scope>
    <source>
        <strain evidence="1 2">FSL H7-0744</strain>
    </source>
</reference>
<gene>
    <name evidence="1" type="ORF">BSK56_09955</name>
</gene>
<comment type="caution">
    <text evidence="1">The sequence shown here is derived from an EMBL/GenBank/DDBJ whole genome shotgun (WGS) entry which is preliminary data.</text>
</comment>
<dbReference type="RefSeq" id="WP_076110381.1">
    <property type="nucleotide sequence ID" value="NZ_MPTB01000010.1"/>
</dbReference>